<dbReference type="Proteomes" id="UP000657075">
    <property type="component" value="Unassembled WGS sequence"/>
</dbReference>
<evidence type="ECO:0000313" key="2">
    <source>
        <dbReference type="Proteomes" id="UP000657075"/>
    </source>
</evidence>
<reference evidence="1" key="1">
    <citation type="journal article" date="2014" name="Int. J. Syst. Evol. Microbiol.">
        <title>Complete genome sequence of Corynebacterium casei LMG S-19264T (=DSM 44701T), isolated from a smear-ripened cheese.</title>
        <authorList>
            <consortium name="US DOE Joint Genome Institute (JGI-PGF)"/>
            <person name="Walter F."/>
            <person name="Albersmeier A."/>
            <person name="Kalinowski J."/>
            <person name="Ruckert C."/>
        </authorList>
    </citation>
    <scope>NUCLEOTIDE SEQUENCE</scope>
    <source>
        <strain evidence="1">JCM 11219</strain>
    </source>
</reference>
<dbReference type="EMBL" id="BMNM01000004">
    <property type="protein sequence ID" value="GGI76171.1"/>
    <property type="molecule type" value="Genomic_DNA"/>
</dbReference>
<proteinExistence type="predicted"/>
<reference evidence="1" key="2">
    <citation type="submission" date="2020-09" db="EMBL/GenBank/DDBJ databases">
        <authorList>
            <person name="Sun Q."/>
            <person name="Ohkuma M."/>
        </authorList>
    </citation>
    <scope>NUCLEOTIDE SEQUENCE</scope>
    <source>
        <strain evidence="1">JCM 11219</strain>
    </source>
</reference>
<protein>
    <submittedName>
        <fullName evidence="1">Uncharacterized protein</fullName>
    </submittedName>
</protein>
<evidence type="ECO:0000313" key="1">
    <source>
        <dbReference type="EMBL" id="GGI76171.1"/>
    </source>
</evidence>
<name>A0A830E122_9CREN</name>
<comment type="caution">
    <text evidence="1">The sequence shown here is derived from an EMBL/GenBank/DDBJ whole genome shotgun (WGS) entry which is preliminary data.</text>
</comment>
<gene>
    <name evidence="1" type="ORF">GCM10007112_11230</name>
</gene>
<organism evidence="1 2">
    <name type="scientific">Vulcanisaeta souniana JCM 11219</name>
    <dbReference type="NCBI Taxonomy" id="1293586"/>
    <lineage>
        <taxon>Archaea</taxon>
        <taxon>Thermoproteota</taxon>
        <taxon>Thermoprotei</taxon>
        <taxon>Thermoproteales</taxon>
        <taxon>Thermoproteaceae</taxon>
        <taxon>Vulcanisaeta</taxon>
    </lineage>
</organism>
<accession>A0A830E122</accession>
<sequence length="60" mass="6864">MDELNLMPDEQIVLSFNEAIGSKKPSHRTLGIINNNYWNYFTGRLLRGDNPNNAGHLSIY</sequence>
<dbReference type="AlphaFoldDB" id="A0A830E122"/>